<evidence type="ECO:0000256" key="1">
    <source>
        <dbReference type="SAM" id="MobiDB-lite"/>
    </source>
</evidence>
<sequence length="143" mass="16320">MRHPRTDVDDHAGAAGGHRRGEQDPGARDRIVNWESFARFMVAALRRESSRRPQDRFLHDLIDELRRTDPMVAGWWDDHGVRDYASVAKHLRHPVAGDLHFDIEVVVAPHEPGQRLIVYTCQPDSATARMLPILASWEVTATR</sequence>
<proteinExistence type="predicted"/>
<keyword evidence="4" id="KW-1185">Reference proteome</keyword>
<name>A0ABT9MSS5_9ACTN</name>
<feature type="region of interest" description="Disordered" evidence="1">
    <location>
        <begin position="1"/>
        <end position="27"/>
    </location>
</feature>
<dbReference type="Pfam" id="PF17765">
    <property type="entry name" value="MLTR_LBD"/>
    <property type="match status" value="1"/>
</dbReference>
<dbReference type="RefSeq" id="WP_306829624.1">
    <property type="nucleotide sequence ID" value="NZ_JAUSRA010000001.1"/>
</dbReference>
<reference evidence="3 4" key="1">
    <citation type="submission" date="2023-07" db="EMBL/GenBank/DDBJ databases">
        <title>Sequencing the genomes of 1000 actinobacteria strains.</title>
        <authorList>
            <person name="Klenk H.-P."/>
        </authorList>
    </citation>
    <scope>NUCLEOTIDE SEQUENCE [LARGE SCALE GENOMIC DNA]</scope>
    <source>
        <strain evidence="3 4">DSM 44710</strain>
    </source>
</reference>
<feature type="domain" description="MmyB-like transcription regulator ligand binding" evidence="2">
    <location>
        <begin position="24"/>
        <end position="130"/>
    </location>
</feature>
<dbReference type="Gene3D" id="3.30.450.180">
    <property type="match status" value="1"/>
</dbReference>
<accession>A0ABT9MSS5</accession>
<protein>
    <recommendedName>
        <fullName evidence="2">MmyB-like transcription regulator ligand binding domain-containing protein</fullName>
    </recommendedName>
</protein>
<evidence type="ECO:0000313" key="4">
    <source>
        <dbReference type="Proteomes" id="UP001240984"/>
    </source>
</evidence>
<organism evidence="3 4">
    <name type="scientific">Catenuloplanes nepalensis</name>
    <dbReference type="NCBI Taxonomy" id="587533"/>
    <lineage>
        <taxon>Bacteria</taxon>
        <taxon>Bacillati</taxon>
        <taxon>Actinomycetota</taxon>
        <taxon>Actinomycetes</taxon>
        <taxon>Micromonosporales</taxon>
        <taxon>Micromonosporaceae</taxon>
        <taxon>Catenuloplanes</taxon>
    </lineage>
</organism>
<comment type="caution">
    <text evidence="3">The sequence shown here is derived from an EMBL/GenBank/DDBJ whole genome shotgun (WGS) entry which is preliminary data.</text>
</comment>
<dbReference type="EMBL" id="JAUSRA010000001">
    <property type="protein sequence ID" value="MDP9794485.1"/>
    <property type="molecule type" value="Genomic_DNA"/>
</dbReference>
<dbReference type="PANTHER" id="PTHR35010">
    <property type="entry name" value="BLL4672 PROTEIN-RELATED"/>
    <property type="match status" value="1"/>
</dbReference>
<dbReference type="InterPro" id="IPR041413">
    <property type="entry name" value="MLTR_LBD"/>
</dbReference>
<evidence type="ECO:0000313" key="3">
    <source>
        <dbReference type="EMBL" id="MDP9794485.1"/>
    </source>
</evidence>
<dbReference type="Proteomes" id="UP001240984">
    <property type="component" value="Unassembled WGS sequence"/>
</dbReference>
<feature type="compositionally biased region" description="Basic and acidic residues" evidence="1">
    <location>
        <begin position="1"/>
        <end position="12"/>
    </location>
</feature>
<gene>
    <name evidence="3" type="ORF">J2S43_002997</name>
</gene>
<evidence type="ECO:0000259" key="2">
    <source>
        <dbReference type="Pfam" id="PF17765"/>
    </source>
</evidence>